<reference evidence="1 2" key="1">
    <citation type="submission" date="2023-07" db="EMBL/GenBank/DDBJ databases">
        <title>Identification of four novel Pseudomonas species associated with bacterial leaf spot of cucurbits.</title>
        <authorList>
            <person name="Fullem K.R."/>
        </authorList>
    </citation>
    <scope>NUCLEOTIDE SEQUENCE [LARGE SCALE GENOMIC DNA]</scope>
    <source>
        <strain evidence="1 2">KFB 138</strain>
    </source>
</reference>
<dbReference type="EMBL" id="JAUQOO010000005">
    <property type="protein sequence ID" value="MDO7926884.1"/>
    <property type="molecule type" value="Genomic_DNA"/>
</dbReference>
<dbReference type="RefSeq" id="WP_304574594.1">
    <property type="nucleotide sequence ID" value="NZ_JAUQOO010000005.1"/>
</dbReference>
<comment type="caution">
    <text evidence="1">The sequence shown here is derived from an EMBL/GenBank/DDBJ whole genome shotgun (WGS) entry which is preliminary data.</text>
</comment>
<sequence>MPIKFQYLISKNMYLPSSTGSLFSFLRAGVSVTLNSLSEDKKTNARQYEQTLHQEIERLRTLNANGRIDRSKLFQAFFLHHSSRVSNGVHSLQQLRERLEQCMATALSEVDERVRNDMSRLKANIKCLPVNGNNTQDIVLELKGEKAWTTDKELVGTIFIDSDGFVKLEHQPAEAKNAVYCRQDLGSREYVRFEKNGKVFFVRRYLVRGINQSDSENLSSADKSKQVMKAVHNQDFTSDENKHYQGQRGIQNELKTLISHTRGWRKRYISATTTNKSVFSTKGKEFRSVFGSVIIDLAFVPAKDIYDLHSPAAAGAFAIWQGDIVDLPKVIDAGKAHTKAKGSTTLDDERQLAMLDVIRTREILIKGEVPAAAILKNNKGQLIVGVPEKGYKQTVYNAKVITKWADEGIDVAALETETLSYSWHNFYYTFYRFTSIASADNAYQLANKVLSPDLAAIKLDEFEPTDKDKLLNIYSRNA</sequence>
<protein>
    <submittedName>
        <fullName evidence="1">Uncharacterized protein</fullName>
    </submittedName>
</protein>
<dbReference type="Proteomes" id="UP001223016">
    <property type="component" value="Unassembled WGS sequence"/>
</dbReference>
<organism evidence="1 2">
    <name type="scientific">Pseudomonas serbiensis</name>
    <dbReference type="NCBI Taxonomy" id="3064350"/>
    <lineage>
        <taxon>Bacteria</taxon>
        <taxon>Pseudomonadati</taxon>
        <taxon>Pseudomonadota</taxon>
        <taxon>Gammaproteobacteria</taxon>
        <taxon>Pseudomonadales</taxon>
        <taxon>Pseudomonadaceae</taxon>
        <taxon>Pseudomonas</taxon>
    </lineage>
</organism>
<keyword evidence="2" id="KW-1185">Reference proteome</keyword>
<name>A0ABT9CP28_9PSED</name>
<proteinExistence type="predicted"/>
<accession>A0ABT9CP28</accession>
<evidence type="ECO:0000313" key="2">
    <source>
        <dbReference type="Proteomes" id="UP001223016"/>
    </source>
</evidence>
<evidence type="ECO:0000313" key="1">
    <source>
        <dbReference type="EMBL" id="MDO7926884.1"/>
    </source>
</evidence>
<gene>
    <name evidence="1" type="ORF">Q6A51_08855</name>
</gene>